<proteinExistence type="inferred from homology"/>
<feature type="region of interest" description="Disordered" evidence="2">
    <location>
        <begin position="39"/>
        <end position="64"/>
    </location>
</feature>
<gene>
    <name evidence="4" type="ORF">M9458_004165</name>
</gene>
<comment type="similarity">
    <text evidence="1">Belongs to the peptidase M43B family.</text>
</comment>
<feature type="non-terminal residue" evidence="4">
    <location>
        <position position="64"/>
    </location>
</feature>
<evidence type="ECO:0000313" key="4">
    <source>
        <dbReference type="EMBL" id="KAL0200978.1"/>
    </source>
</evidence>
<dbReference type="PANTHER" id="PTHR46130:SF1">
    <property type="entry name" value="PAPPALYSIN-2"/>
    <property type="match status" value="1"/>
</dbReference>
<evidence type="ECO:0000259" key="3">
    <source>
        <dbReference type="Pfam" id="PF05572"/>
    </source>
</evidence>
<accession>A0ABD0RR09</accession>
<organism evidence="4 5">
    <name type="scientific">Cirrhinus mrigala</name>
    <name type="common">Mrigala</name>
    <dbReference type="NCBI Taxonomy" id="683832"/>
    <lineage>
        <taxon>Eukaryota</taxon>
        <taxon>Metazoa</taxon>
        <taxon>Chordata</taxon>
        <taxon>Craniata</taxon>
        <taxon>Vertebrata</taxon>
        <taxon>Euteleostomi</taxon>
        <taxon>Actinopterygii</taxon>
        <taxon>Neopterygii</taxon>
        <taxon>Teleostei</taxon>
        <taxon>Ostariophysi</taxon>
        <taxon>Cypriniformes</taxon>
        <taxon>Cyprinidae</taxon>
        <taxon>Labeoninae</taxon>
        <taxon>Labeonini</taxon>
        <taxon>Cirrhinus</taxon>
    </lineage>
</organism>
<comment type="caution">
    <text evidence="4">The sequence shown here is derived from an EMBL/GenBank/DDBJ whole genome shotgun (WGS) entry which is preliminary data.</text>
</comment>
<protein>
    <recommendedName>
        <fullName evidence="3">Peptidase M43 pregnancy-associated plasma-A domain-containing protein</fullName>
    </recommendedName>
</protein>
<reference evidence="4 5" key="1">
    <citation type="submission" date="2024-05" db="EMBL/GenBank/DDBJ databases">
        <title>Genome sequencing and assembly of Indian major carp, Cirrhinus mrigala (Hamilton, 1822).</title>
        <authorList>
            <person name="Mohindra V."/>
            <person name="Chowdhury L.M."/>
            <person name="Lal K."/>
            <person name="Jena J.K."/>
        </authorList>
    </citation>
    <scope>NUCLEOTIDE SEQUENCE [LARGE SCALE GENOMIC DNA]</scope>
    <source>
        <strain evidence="4">CM1030</strain>
        <tissue evidence="4">Blood</tissue>
    </source>
</reference>
<dbReference type="Pfam" id="PF05572">
    <property type="entry name" value="Peptidase_M43"/>
    <property type="match status" value="1"/>
</dbReference>
<dbReference type="SUPFAM" id="SSF55486">
    <property type="entry name" value="Metalloproteases ('zincins'), catalytic domain"/>
    <property type="match status" value="1"/>
</dbReference>
<dbReference type="InterPro" id="IPR008754">
    <property type="entry name" value="Peptidase_M43"/>
</dbReference>
<dbReference type="PANTHER" id="PTHR46130">
    <property type="entry name" value="LAMGL DOMAIN-CONTAINING PROTEIN"/>
    <property type="match status" value="1"/>
</dbReference>
<dbReference type="AlphaFoldDB" id="A0ABD0RR09"/>
<dbReference type="Proteomes" id="UP001529510">
    <property type="component" value="Unassembled WGS sequence"/>
</dbReference>
<evidence type="ECO:0000256" key="1">
    <source>
        <dbReference type="ARBA" id="ARBA00008721"/>
    </source>
</evidence>
<evidence type="ECO:0000313" key="5">
    <source>
        <dbReference type="Proteomes" id="UP001529510"/>
    </source>
</evidence>
<dbReference type="EMBL" id="JAMKFB020000002">
    <property type="protein sequence ID" value="KAL0200978.1"/>
    <property type="molecule type" value="Genomic_DNA"/>
</dbReference>
<feature type="domain" description="Peptidase M43 pregnancy-associated plasma-A" evidence="3">
    <location>
        <begin position="12"/>
        <end position="52"/>
    </location>
</feature>
<evidence type="ECO:0000256" key="2">
    <source>
        <dbReference type="SAM" id="MobiDB-lite"/>
    </source>
</evidence>
<dbReference type="Gene3D" id="3.40.390.10">
    <property type="entry name" value="Collagenase (Catalytic Domain)"/>
    <property type="match status" value="1"/>
</dbReference>
<sequence>MILNPSYFGTKGHNNTMIHEMGHILGLYHVFKGVSERESCDDPCQETTPSMETGDLCADTAPTP</sequence>
<dbReference type="InterPro" id="IPR043543">
    <property type="entry name" value="PAPPA/PAPPA2"/>
</dbReference>
<keyword evidence="5" id="KW-1185">Reference proteome</keyword>
<dbReference type="InterPro" id="IPR024079">
    <property type="entry name" value="MetalloPept_cat_dom_sf"/>
</dbReference>
<name>A0ABD0RR09_CIRMR</name>